<proteinExistence type="predicted"/>
<evidence type="ECO:0000313" key="1">
    <source>
        <dbReference type="EMBL" id="AOM63461.1"/>
    </source>
</evidence>
<dbReference type="Proteomes" id="UP000232488">
    <property type="component" value="Segment"/>
</dbReference>
<name>A0A1C9C596_HAV01</name>
<keyword evidence="2" id="KW-1185">Reference proteome</keyword>
<organism evidence="1 2">
    <name type="scientific">Heterosigma akashiwo virus 01</name>
    <name type="common">HaV01</name>
    <dbReference type="NCBI Taxonomy" id="97195"/>
    <lineage>
        <taxon>Viruses</taxon>
        <taxon>Varidnaviria</taxon>
        <taxon>Bamfordvirae</taxon>
        <taxon>Nucleocytoviricota</taxon>
        <taxon>Megaviricetes</taxon>
        <taxon>Algavirales</taxon>
        <taxon>Phycodnaviridae</taxon>
        <taxon>Raphidovirus</taxon>
        <taxon>Raphidovirus japonicum</taxon>
    </lineage>
</organism>
<dbReference type="EMBL" id="KX008963">
    <property type="protein sequence ID" value="AOM63461.1"/>
    <property type="molecule type" value="Genomic_DNA"/>
</dbReference>
<sequence length="125" mass="14586">MQNIIENSNSVTRPLLIRSIRMKEFPKPEISEPVETAIMNIGKTIVNTTTESVKSEQSVNDIVKISHTKTSSIFKTIIKYSKHAYTFFSKHRSNILGLLLFISFAFALFKRYRKKRKTPRFDFLR</sequence>
<accession>A0A1C9C596</accession>
<reference evidence="1 2" key="1">
    <citation type="submission" date="2016-03" db="EMBL/GenBank/DDBJ databases">
        <title>Genome sequences of a Phycodnavirus, Heterosigma akashiwo virus strain 53.</title>
        <authorList>
            <person name="Ueki S."/>
            <person name="Ogura Y."/>
            <person name="Hayashi T."/>
        </authorList>
    </citation>
    <scope>NUCLEOTIDE SEQUENCE [LARGE SCALE GENOMIC DNA]</scope>
    <source>
        <strain evidence="1">HaV53</strain>
    </source>
</reference>
<organismHost>
    <name type="scientific">Heterosigma akashiwo</name>
    <name type="common">Chromophytic alga</name>
    <name type="synonym">Heterosigma carterae</name>
    <dbReference type="NCBI Taxonomy" id="2829"/>
</organismHost>
<dbReference type="GeneID" id="37618511"/>
<protein>
    <submittedName>
        <fullName evidence="1">Uncharacterized protein</fullName>
    </submittedName>
</protein>
<evidence type="ECO:0000313" key="2">
    <source>
        <dbReference type="Proteomes" id="UP000232488"/>
    </source>
</evidence>
<dbReference type="KEGG" id="vg:37618511"/>
<gene>
    <name evidence="1" type="primary">HaV53_ORF130</name>
</gene>
<dbReference type="RefSeq" id="YP_009507527.1">
    <property type="nucleotide sequence ID" value="NC_038553.1"/>
</dbReference>